<evidence type="ECO:0000256" key="1">
    <source>
        <dbReference type="SAM" id="Phobius"/>
    </source>
</evidence>
<evidence type="ECO:0000313" key="2">
    <source>
        <dbReference type="EMBL" id="TPR13442.1"/>
    </source>
</evidence>
<keyword evidence="1" id="KW-0472">Membrane</keyword>
<keyword evidence="3" id="KW-1185">Reference proteome</keyword>
<dbReference type="EMBL" id="QUAM01000004">
    <property type="protein sequence ID" value="TPR13442.1"/>
    <property type="molecule type" value="Genomic_DNA"/>
</dbReference>
<feature type="transmembrane region" description="Helical" evidence="1">
    <location>
        <begin position="6"/>
        <end position="22"/>
    </location>
</feature>
<sequence>MIYIIGYTVSLIGLLMLLFSWKKFFPKLDKLQKFAFSILSLGIIVPMIYGFVIGFISNVK</sequence>
<feature type="transmembrane region" description="Helical" evidence="1">
    <location>
        <begin position="34"/>
        <end position="56"/>
    </location>
</feature>
<organism evidence="2 3">
    <name type="scientific">Apilactobacillus timberlakei</name>
    <dbReference type="NCBI Taxonomy" id="2008380"/>
    <lineage>
        <taxon>Bacteria</taxon>
        <taxon>Bacillati</taxon>
        <taxon>Bacillota</taxon>
        <taxon>Bacilli</taxon>
        <taxon>Lactobacillales</taxon>
        <taxon>Lactobacillaceae</taxon>
        <taxon>Apilactobacillus</taxon>
    </lineage>
</organism>
<reference evidence="2 3" key="1">
    <citation type="submission" date="2018-08" db="EMBL/GenBank/DDBJ databases">
        <title>Comparative genomics of wild bee and flower associated Lactobacillus reveals potential adaptation to the bee host.</title>
        <authorList>
            <person name="Vuong H.Q."/>
            <person name="Mcfrederick Q.S."/>
        </authorList>
    </citation>
    <scope>NUCLEOTIDE SEQUENCE [LARGE SCALE GENOMIC DNA]</scope>
    <source>
        <strain evidence="2 3">HV_04</strain>
    </source>
</reference>
<dbReference type="Proteomes" id="UP000767392">
    <property type="component" value="Unassembled WGS sequence"/>
</dbReference>
<evidence type="ECO:0000313" key="3">
    <source>
        <dbReference type="Proteomes" id="UP000767392"/>
    </source>
</evidence>
<keyword evidence="1" id="KW-1133">Transmembrane helix</keyword>
<gene>
    <name evidence="2" type="ORF">DY048_05920</name>
</gene>
<name>A0ABY2YRZ4_9LACO</name>
<proteinExistence type="predicted"/>
<keyword evidence="1" id="KW-0812">Transmembrane</keyword>
<dbReference type="RefSeq" id="WP_105988193.1">
    <property type="nucleotide sequence ID" value="NZ_POST01000004.1"/>
</dbReference>
<protein>
    <submittedName>
        <fullName evidence="2">Uncharacterized protein</fullName>
    </submittedName>
</protein>
<comment type="caution">
    <text evidence="2">The sequence shown here is derived from an EMBL/GenBank/DDBJ whole genome shotgun (WGS) entry which is preliminary data.</text>
</comment>
<accession>A0ABY2YRZ4</accession>